<dbReference type="RefSeq" id="WP_110074192.1">
    <property type="nucleotide sequence ID" value="NZ_CM009896.1"/>
</dbReference>
<sequence length="570" mass="66259">MYLNCLVDIPDAKGKITFRNKSGTDYVYYEYGRDYDPETQKTNPKRATIGKRSKEDPLKMQPNDIFLKFFPDAELPEEFDRSYRSSCLRIGDYVLIRRIMLDYKLPEILGHYFEGKDLGLFLDLAAYSIVTENNAGQYYPGYAYNHPLFTEDMKVYSDSKVSDFLHSITEDQCVEFLNEWNGSRDHREKIYISYDSTNKACQAGDIEIVEYGHPKVDQGLPIFNYAVAYDTNNREPLFYDKYPGSINDVSQLEFMLETAYGYGYRKVGFILDRGYFSKGNLDDIDAKGYSFVIMVKGMADFVNAIVRDKKGSFEKKRINYIDEFDLYGTTVKTKLYVTDEKDRYVHVYYGVQRESAENRALEGRIRQMKKYLKKHENEVKQFGSGFEKYFLLHYNDENSVFQFAEEKTGVIDDEISLCGYFCIVTSEKMTAKEAINLYKSRDDSEKLFRGDKSYLGNKSLRTSGDEAAGAKIFIEFIALIIRNRIYTCLKKKMKEMDKKPNYMTVPAALKELEKIEMIRHTDNIYRMDHPVTKTQKEILSAFGIDAANVKYRAEEIGKMLSTGGKHTWQE</sequence>
<feature type="domain" description="Transposase IS4-like" evidence="2">
    <location>
        <begin position="216"/>
        <end position="480"/>
    </location>
</feature>
<evidence type="ECO:0000313" key="3">
    <source>
        <dbReference type="EMBL" id="PWT29255.1"/>
    </source>
</evidence>
<dbReference type="GO" id="GO:0003677">
    <property type="term" value="F:DNA binding"/>
    <property type="evidence" value="ECO:0007669"/>
    <property type="project" value="InterPro"/>
</dbReference>
<dbReference type="InterPro" id="IPR002559">
    <property type="entry name" value="Transposase_11"/>
</dbReference>
<keyword evidence="4" id="KW-1185">Reference proteome</keyword>
<comment type="caution">
    <text evidence="3">The sequence shown here is derived from an EMBL/GenBank/DDBJ whole genome shotgun (WGS) entry which is preliminary data.</text>
</comment>
<organism evidence="3 4">
    <name type="scientific">Butyrivibrio fibrisolvens</name>
    <dbReference type="NCBI Taxonomy" id="831"/>
    <lineage>
        <taxon>Bacteria</taxon>
        <taxon>Bacillati</taxon>
        <taxon>Bacillota</taxon>
        <taxon>Clostridia</taxon>
        <taxon>Lachnospirales</taxon>
        <taxon>Lachnospiraceae</taxon>
        <taxon>Butyrivibrio</taxon>
    </lineage>
</organism>
<protein>
    <submittedName>
        <fullName evidence="3">Transposase</fullName>
    </submittedName>
</protein>
<accession>A0A317G5C3</accession>
<dbReference type="AlphaFoldDB" id="A0A317G5C3"/>
<feature type="region of interest" description="Disordered" evidence="1">
    <location>
        <begin position="37"/>
        <end position="57"/>
    </location>
</feature>
<gene>
    <name evidence="3" type="ORF">CPT75_20200</name>
</gene>
<reference evidence="3 4" key="1">
    <citation type="submission" date="2017-09" db="EMBL/GenBank/DDBJ databases">
        <title>High-quality draft genome sequence of Butyrivibrio fibrisolvens INBov1, isolated from cow rumen.</title>
        <authorList>
            <person name="Rodriguez Hernaez J."/>
            <person name="Rivarola M."/>
            <person name="Paniego N."/>
            <person name="Cravero S."/>
            <person name="Ceron Cucchi M."/>
            <person name="Martinez M.C."/>
        </authorList>
    </citation>
    <scope>NUCLEOTIDE SEQUENCE [LARGE SCALE GENOMIC DNA]</scope>
    <source>
        <strain evidence="3 4">INBov1</strain>
    </source>
</reference>
<dbReference type="GO" id="GO:0004803">
    <property type="term" value="F:transposase activity"/>
    <property type="evidence" value="ECO:0007669"/>
    <property type="project" value="InterPro"/>
</dbReference>
<evidence type="ECO:0000256" key="1">
    <source>
        <dbReference type="SAM" id="MobiDB-lite"/>
    </source>
</evidence>
<dbReference type="PANTHER" id="PTHR34614:SF2">
    <property type="entry name" value="TRANSPOSASE IS4-LIKE DOMAIN-CONTAINING PROTEIN"/>
    <property type="match status" value="1"/>
</dbReference>
<dbReference type="GO" id="GO:0006313">
    <property type="term" value="P:DNA transposition"/>
    <property type="evidence" value="ECO:0007669"/>
    <property type="project" value="InterPro"/>
</dbReference>
<dbReference type="EMBL" id="NXNG01000001">
    <property type="protein sequence ID" value="PWT29255.1"/>
    <property type="molecule type" value="Genomic_DNA"/>
</dbReference>
<dbReference type="InterPro" id="IPR012337">
    <property type="entry name" value="RNaseH-like_sf"/>
</dbReference>
<dbReference type="Proteomes" id="UP000245488">
    <property type="component" value="Chromosome"/>
</dbReference>
<dbReference type="SUPFAM" id="SSF53098">
    <property type="entry name" value="Ribonuclease H-like"/>
    <property type="match status" value="1"/>
</dbReference>
<dbReference type="PANTHER" id="PTHR34614">
    <property type="match status" value="1"/>
</dbReference>
<name>A0A317G5C3_BUTFI</name>
<evidence type="ECO:0000313" key="4">
    <source>
        <dbReference type="Proteomes" id="UP000245488"/>
    </source>
</evidence>
<evidence type="ECO:0000259" key="2">
    <source>
        <dbReference type="Pfam" id="PF01609"/>
    </source>
</evidence>
<proteinExistence type="predicted"/>
<dbReference type="Pfam" id="PF01609">
    <property type="entry name" value="DDE_Tnp_1"/>
    <property type="match status" value="1"/>
</dbReference>